<feature type="compositionally biased region" description="Basic and acidic residues" evidence="1">
    <location>
        <begin position="81"/>
        <end position="98"/>
    </location>
</feature>
<evidence type="ECO:0000256" key="1">
    <source>
        <dbReference type="SAM" id="MobiDB-lite"/>
    </source>
</evidence>
<feature type="non-terminal residue" evidence="2">
    <location>
        <position position="1"/>
    </location>
</feature>
<feature type="region of interest" description="Disordered" evidence="1">
    <location>
        <begin position="1"/>
        <end position="138"/>
    </location>
</feature>
<sequence length="138" mass="15514">GPRDRYDAPRDRYDAPRDRYDAPRDRDDAPRGRYDAPRSRSDSRDRYGGSGPSRTPDSEKYVGSGYDYRNYYTSSSSSDTYKSRTDMGADIYDRRDSSNRGGSAYGSGGTIGYRSAYEDIEEEPTPPPPPPPRISSLD</sequence>
<feature type="compositionally biased region" description="Basic and acidic residues" evidence="1">
    <location>
        <begin position="1"/>
        <end position="47"/>
    </location>
</feature>
<evidence type="ECO:0000313" key="2">
    <source>
        <dbReference type="EMBL" id="JAG21256.1"/>
    </source>
</evidence>
<reference evidence="2" key="1">
    <citation type="journal article" date="2014" name="PLoS ONE">
        <title>Transcriptome-Based Identification of ABC Transporters in the Western Tarnished Plant Bug Lygus hesperus.</title>
        <authorList>
            <person name="Hull J.J."/>
            <person name="Chaney K."/>
            <person name="Geib S.M."/>
            <person name="Fabrick J.A."/>
            <person name="Brent C.S."/>
            <person name="Walsh D."/>
            <person name="Lavine L.C."/>
        </authorList>
    </citation>
    <scope>NUCLEOTIDE SEQUENCE</scope>
</reference>
<accession>A0A0A9XNP6</accession>
<feature type="compositionally biased region" description="Pro residues" evidence="1">
    <location>
        <begin position="125"/>
        <end position="138"/>
    </location>
</feature>
<proteinExistence type="predicted"/>
<protein>
    <submittedName>
        <fullName evidence="2">Uncharacterized protein</fullName>
    </submittedName>
</protein>
<dbReference type="EMBL" id="GBHO01022348">
    <property type="protein sequence ID" value="JAG21256.1"/>
    <property type="molecule type" value="Transcribed_RNA"/>
</dbReference>
<name>A0A0A9XNP6_LYGHE</name>
<dbReference type="AlphaFoldDB" id="A0A0A9XNP6"/>
<gene>
    <name evidence="2" type="ORF">CM83_71410</name>
</gene>
<organism evidence="2">
    <name type="scientific">Lygus hesperus</name>
    <name type="common">Western plant bug</name>
    <dbReference type="NCBI Taxonomy" id="30085"/>
    <lineage>
        <taxon>Eukaryota</taxon>
        <taxon>Metazoa</taxon>
        <taxon>Ecdysozoa</taxon>
        <taxon>Arthropoda</taxon>
        <taxon>Hexapoda</taxon>
        <taxon>Insecta</taxon>
        <taxon>Pterygota</taxon>
        <taxon>Neoptera</taxon>
        <taxon>Paraneoptera</taxon>
        <taxon>Hemiptera</taxon>
        <taxon>Heteroptera</taxon>
        <taxon>Panheteroptera</taxon>
        <taxon>Cimicomorpha</taxon>
        <taxon>Miridae</taxon>
        <taxon>Mirini</taxon>
        <taxon>Lygus</taxon>
    </lineage>
</organism>
<reference evidence="2" key="2">
    <citation type="submission" date="2014-07" db="EMBL/GenBank/DDBJ databases">
        <authorList>
            <person name="Hull J."/>
        </authorList>
    </citation>
    <scope>NUCLEOTIDE SEQUENCE</scope>
</reference>
<feature type="compositionally biased region" description="Low complexity" evidence="1">
    <location>
        <begin position="66"/>
        <end position="80"/>
    </location>
</feature>